<reference evidence="4" key="1">
    <citation type="journal article" date="2020" name="bioRxiv">
        <title>Hybrid origin of Populus tomentosa Carr. identified through genome sequencing and phylogenomic analysis.</title>
        <authorList>
            <person name="An X."/>
            <person name="Gao K."/>
            <person name="Chen Z."/>
            <person name="Li J."/>
            <person name="Yang X."/>
            <person name="Yang X."/>
            <person name="Zhou J."/>
            <person name="Guo T."/>
            <person name="Zhao T."/>
            <person name="Huang S."/>
            <person name="Miao D."/>
            <person name="Khan W.U."/>
            <person name="Rao P."/>
            <person name="Ye M."/>
            <person name="Lei B."/>
            <person name="Liao W."/>
            <person name="Wang J."/>
            <person name="Ji L."/>
            <person name="Li Y."/>
            <person name="Guo B."/>
            <person name="Mustafa N.S."/>
            <person name="Li S."/>
            <person name="Yun Q."/>
            <person name="Keller S.R."/>
            <person name="Mao J."/>
            <person name="Zhang R."/>
            <person name="Strauss S.H."/>
        </authorList>
    </citation>
    <scope>NUCLEOTIDE SEQUENCE</scope>
    <source>
        <strain evidence="4">GM15</strain>
        <tissue evidence="4">Leaf</tissue>
    </source>
</reference>
<feature type="compositionally biased region" description="Low complexity" evidence="3">
    <location>
        <begin position="27"/>
        <end position="43"/>
    </location>
</feature>
<feature type="compositionally biased region" description="Polar residues" evidence="3">
    <location>
        <begin position="320"/>
        <end position="332"/>
    </location>
</feature>
<organism evidence="4 5">
    <name type="scientific">Populus tomentosa</name>
    <name type="common">Chinese white poplar</name>
    <dbReference type="NCBI Taxonomy" id="118781"/>
    <lineage>
        <taxon>Eukaryota</taxon>
        <taxon>Viridiplantae</taxon>
        <taxon>Streptophyta</taxon>
        <taxon>Embryophyta</taxon>
        <taxon>Tracheophyta</taxon>
        <taxon>Spermatophyta</taxon>
        <taxon>Magnoliopsida</taxon>
        <taxon>eudicotyledons</taxon>
        <taxon>Gunneridae</taxon>
        <taxon>Pentapetalae</taxon>
        <taxon>rosids</taxon>
        <taxon>fabids</taxon>
        <taxon>Malpighiales</taxon>
        <taxon>Salicaceae</taxon>
        <taxon>Saliceae</taxon>
        <taxon>Populus</taxon>
    </lineage>
</organism>
<comment type="caution">
    <text evidence="4">The sequence shown here is derived from an EMBL/GenBank/DDBJ whole genome shotgun (WGS) entry which is preliminary data.</text>
</comment>
<keyword evidence="1 2" id="KW-0175">Coiled coil</keyword>
<evidence type="ECO:0000256" key="2">
    <source>
        <dbReference type="SAM" id="Coils"/>
    </source>
</evidence>
<name>A0A8X7Z2G7_POPTO</name>
<accession>A0A8X7Z2G7</accession>
<dbReference type="AlphaFoldDB" id="A0A8X7Z2G7"/>
<dbReference type="GO" id="GO:0072699">
    <property type="term" value="P:protein localization to cortical microtubule cytoskeleton"/>
    <property type="evidence" value="ECO:0007669"/>
    <property type="project" value="TreeGrafter"/>
</dbReference>
<feature type="region of interest" description="Disordered" evidence="3">
    <location>
        <begin position="1"/>
        <end position="43"/>
    </location>
</feature>
<evidence type="ECO:0000256" key="1">
    <source>
        <dbReference type="ARBA" id="ARBA00023054"/>
    </source>
</evidence>
<feature type="coiled-coil region" evidence="2">
    <location>
        <begin position="220"/>
        <end position="247"/>
    </location>
</feature>
<feature type="region of interest" description="Disordered" evidence="3">
    <location>
        <begin position="320"/>
        <end position="341"/>
    </location>
</feature>
<dbReference type="OrthoDB" id="754037at2759"/>
<dbReference type="EMBL" id="JAAWWB010000022">
    <property type="protein sequence ID" value="KAG6755590.1"/>
    <property type="molecule type" value="Genomic_DNA"/>
</dbReference>
<evidence type="ECO:0000313" key="5">
    <source>
        <dbReference type="Proteomes" id="UP000886885"/>
    </source>
</evidence>
<evidence type="ECO:0000313" key="4">
    <source>
        <dbReference type="EMBL" id="KAG6755590.1"/>
    </source>
</evidence>
<gene>
    <name evidence="4" type="ORF">POTOM_041423</name>
</gene>
<sequence length="627" mass="70927">MREENTVETKSKAVKFADQNQAPKPQNIKGNNNNNNGSKIKSSWGSHIVKGFTADKKTKTQTITVTAKRLPLASSETTKQKNSLVNSHSRVKRSLIGDLTCSVTGSQVHPQAHQANHRRQSSGSRDLFVELDQLRSLLQESKEREFNLQAELSEVKRNGRVVDLERELEARRNEVDELCKRIAVLESEKSGLCEQVNELCLISEKRSEEVLKREGNESSLGNLEMEVVELRRLNKELQMDKRNLACKLCSLESQLASLARSSESDVVAKIKAETSLLRHTNEDLCKQVEGLQMSRLNEVEELAYLRWVNSCLRDELRNSCSTMNSDKASSPKSVERSNESASSISCQSNDYLESNSKMRLNFIKKLKKWPITDEDLPNLECQDKNWVPSEDGRSPRRRHSISGSKFCLEDLAPDRRRQSDVFMCLKEMENEVELVSSEKMEHTVYNLLRTRESLMRNCKESQIPSDWMLDNGIISKIKFGSVKLAKKCMKRVATEIQSKAAAALEKDPALDYMLLQGVRFAFRIHQFAGGFDAETMHAFEELRNLAHLLNKNEDLAGVVYVMYGVICPLKPPRCFLGTHGSHGQFLGAVALVQKRASPDYRSAIRFLALGLGILRTLIQNDDTGAYK</sequence>
<dbReference type="InterPro" id="IPR040265">
    <property type="entry name" value="CHUP1/IPGA1-like"/>
</dbReference>
<protein>
    <submittedName>
        <fullName evidence="4">Uncharacterized protein</fullName>
    </submittedName>
</protein>
<feature type="compositionally biased region" description="Basic and acidic residues" evidence="3">
    <location>
        <begin position="1"/>
        <end position="11"/>
    </location>
</feature>
<dbReference type="GO" id="GO:0055028">
    <property type="term" value="C:cortical microtubule"/>
    <property type="evidence" value="ECO:0007669"/>
    <property type="project" value="TreeGrafter"/>
</dbReference>
<feature type="coiled-coil region" evidence="2">
    <location>
        <begin position="131"/>
        <end position="188"/>
    </location>
</feature>
<dbReference type="Proteomes" id="UP000886885">
    <property type="component" value="Chromosome 11D"/>
</dbReference>
<dbReference type="PANTHER" id="PTHR31342:SF4">
    <property type="entry name" value="ACTIN BINDING PROTEIN FAMILY"/>
    <property type="match status" value="1"/>
</dbReference>
<evidence type="ECO:0000256" key="3">
    <source>
        <dbReference type="SAM" id="MobiDB-lite"/>
    </source>
</evidence>
<dbReference type="PANTHER" id="PTHR31342">
    <property type="entry name" value="PROTEIN CHUP1, CHLOROPLASTIC"/>
    <property type="match status" value="1"/>
</dbReference>
<keyword evidence="5" id="KW-1185">Reference proteome</keyword>
<proteinExistence type="predicted"/>